<evidence type="ECO:0000313" key="7">
    <source>
        <dbReference type="EMBL" id="MBD8018151.1"/>
    </source>
</evidence>
<organism evidence="7 8">
    <name type="scientific">Kaistella pullorum</name>
    <dbReference type="NCBI Taxonomy" id="2763074"/>
    <lineage>
        <taxon>Bacteria</taxon>
        <taxon>Pseudomonadati</taxon>
        <taxon>Bacteroidota</taxon>
        <taxon>Flavobacteriia</taxon>
        <taxon>Flavobacteriales</taxon>
        <taxon>Weeksellaceae</taxon>
        <taxon>Chryseobacterium group</taxon>
        <taxon>Kaistella</taxon>
    </lineage>
</organism>
<keyword evidence="3 6" id="KW-0812">Transmembrane</keyword>
<reference evidence="7 8" key="1">
    <citation type="submission" date="2020-08" db="EMBL/GenBank/DDBJ databases">
        <title>A Genomic Blueprint of the Chicken Gut Microbiome.</title>
        <authorList>
            <person name="Gilroy R."/>
            <person name="Ravi A."/>
            <person name="Getino M."/>
            <person name="Pursley I."/>
            <person name="Horton D.L."/>
            <person name="Alikhan N.-F."/>
            <person name="Baker D."/>
            <person name="Gharbi K."/>
            <person name="Hall N."/>
            <person name="Watson M."/>
            <person name="Adriaenssens E.M."/>
            <person name="Foster-Nyarko E."/>
            <person name="Jarju S."/>
            <person name="Secka A."/>
            <person name="Antonio M."/>
            <person name="Oren A."/>
            <person name="Chaudhuri R."/>
            <person name="La Ragione R.M."/>
            <person name="Hildebrand F."/>
            <person name="Pallen M.J."/>
        </authorList>
    </citation>
    <scope>NUCLEOTIDE SEQUENCE [LARGE SCALE GENOMIC DNA]</scope>
    <source>
        <strain evidence="7 8">Sa1CVA4</strain>
    </source>
</reference>
<dbReference type="EMBL" id="JACSPS010000002">
    <property type="protein sequence ID" value="MBD8018151.1"/>
    <property type="molecule type" value="Genomic_DNA"/>
</dbReference>
<keyword evidence="5 6" id="KW-0472">Membrane</keyword>
<dbReference type="PANTHER" id="PTHR21716">
    <property type="entry name" value="TRANSMEMBRANE PROTEIN"/>
    <property type="match status" value="1"/>
</dbReference>
<dbReference type="Proteomes" id="UP000626242">
    <property type="component" value="Unassembled WGS sequence"/>
</dbReference>
<proteinExistence type="inferred from homology"/>
<keyword evidence="8" id="KW-1185">Reference proteome</keyword>
<feature type="transmembrane region" description="Helical" evidence="6">
    <location>
        <begin position="13"/>
        <end position="45"/>
    </location>
</feature>
<dbReference type="RefSeq" id="WP_251833347.1">
    <property type="nucleotide sequence ID" value="NZ_JACSPS010000002.1"/>
</dbReference>
<name>A0ABR8WM46_9FLAO</name>
<keyword evidence="4 6" id="KW-1133">Transmembrane helix</keyword>
<evidence type="ECO:0000256" key="2">
    <source>
        <dbReference type="ARBA" id="ARBA00009773"/>
    </source>
</evidence>
<comment type="similarity">
    <text evidence="2">Belongs to the autoinducer-2 exporter (AI-2E) (TC 2.A.86) family.</text>
</comment>
<accession>A0ABR8WM46</accession>
<evidence type="ECO:0000256" key="1">
    <source>
        <dbReference type="ARBA" id="ARBA00004141"/>
    </source>
</evidence>
<feature type="transmembrane region" description="Helical" evidence="6">
    <location>
        <begin position="147"/>
        <end position="166"/>
    </location>
</feature>
<feature type="transmembrane region" description="Helical" evidence="6">
    <location>
        <begin position="304"/>
        <end position="330"/>
    </location>
</feature>
<feature type="transmembrane region" description="Helical" evidence="6">
    <location>
        <begin position="65"/>
        <end position="88"/>
    </location>
</feature>
<feature type="transmembrane region" description="Helical" evidence="6">
    <location>
        <begin position="263"/>
        <end position="284"/>
    </location>
</feature>
<dbReference type="InterPro" id="IPR002549">
    <property type="entry name" value="AI-2E-like"/>
</dbReference>
<evidence type="ECO:0000256" key="3">
    <source>
        <dbReference type="ARBA" id="ARBA00022692"/>
    </source>
</evidence>
<sequence length="356" mass="40493">MKKLFSQISVQKALIFTALFLVALILFELNYFMSGLLGAITLYVLTRKSYLKYTEEKKWNSNLTITLIIFLIIITFAVPLWIILEILIPKINEFLSDREGIIKKYDAVRTFLENNEYLKRFDFHVSNEQIMQVLNRAVSYIPSTLNWVGQTFGNIFVALFILYFMLKETRTMEQKFKDLLPFSRDTKKYFIRANADLIRSNAYGIPILGLSQGLIAILGYYIFGVENAIFWGLLTGAASIVPVLGTMLIYVPISVYQVASGDVSGGLMLAGFCLIFVGGIDNILRFTLLKKMADIHPLITVFGVLLGLQIFGVMGLVFGPVLMSLPGILYRMFEMERSFKDLKDHEQTEDEENVPV</sequence>
<evidence type="ECO:0000256" key="4">
    <source>
        <dbReference type="ARBA" id="ARBA00022989"/>
    </source>
</evidence>
<dbReference type="PANTHER" id="PTHR21716:SF4">
    <property type="entry name" value="TRANSMEMBRANE PROTEIN 245"/>
    <property type="match status" value="1"/>
</dbReference>
<evidence type="ECO:0000256" key="6">
    <source>
        <dbReference type="SAM" id="Phobius"/>
    </source>
</evidence>
<evidence type="ECO:0000313" key="8">
    <source>
        <dbReference type="Proteomes" id="UP000626242"/>
    </source>
</evidence>
<protein>
    <submittedName>
        <fullName evidence="7">AI-2E family transporter</fullName>
    </submittedName>
</protein>
<dbReference type="Pfam" id="PF01594">
    <property type="entry name" value="AI-2E_transport"/>
    <property type="match status" value="1"/>
</dbReference>
<comment type="caution">
    <text evidence="7">The sequence shown here is derived from an EMBL/GenBank/DDBJ whole genome shotgun (WGS) entry which is preliminary data.</text>
</comment>
<gene>
    <name evidence="7" type="ORF">H9628_06680</name>
</gene>
<evidence type="ECO:0000256" key="5">
    <source>
        <dbReference type="ARBA" id="ARBA00023136"/>
    </source>
</evidence>
<feature type="transmembrane region" description="Helical" evidence="6">
    <location>
        <begin position="229"/>
        <end position="251"/>
    </location>
</feature>
<comment type="subcellular location">
    <subcellularLocation>
        <location evidence="1">Membrane</location>
        <topology evidence="1">Multi-pass membrane protein</topology>
    </subcellularLocation>
</comment>
<feature type="transmembrane region" description="Helical" evidence="6">
    <location>
        <begin position="202"/>
        <end position="223"/>
    </location>
</feature>